<dbReference type="EMBL" id="UYSU01006968">
    <property type="protein sequence ID" value="VDL88164.1"/>
    <property type="molecule type" value="Genomic_DNA"/>
</dbReference>
<evidence type="ECO:0000313" key="2">
    <source>
        <dbReference type="EMBL" id="VDL88164.1"/>
    </source>
</evidence>
<organism evidence="4">
    <name type="scientific">Schistocephalus solidus</name>
    <name type="common">Tapeworm</name>
    <dbReference type="NCBI Taxonomy" id="70667"/>
    <lineage>
        <taxon>Eukaryota</taxon>
        <taxon>Metazoa</taxon>
        <taxon>Spiralia</taxon>
        <taxon>Lophotrochozoa</taxon>
        <taxon>Platyhelminthes</taxon>
        <taxon>Cestoda</taxon>
        <taxon>Eucestoda</taxon>
        <taxon>Diphyllobothriidea</taxon>
        <taxon>Diphyllobothriidae</taxon>
        <taxon>Schistocephalus</taxon>
    </lineage>
</organism>
<dbReference type="Pfam" id="PF00078">
    <property type="entry name" value="RVT_1"/>
    <property type="match status" value="1"/>
</dbReference>
<evidence type="ECO:0000313" key="4">
    <source>
        <dbReference type="WBParaSite" id="SSLN_0000184601-mRNA-1"/>
    </source>
</evidence>
<dbReference type="AlphaFoldDB" id="A0A183SC31"/>
<gene>
    <name evidence="2" type="ORF">SSLN_LOCUS1779</name>
</gene>
<evidence type="ECO:0000313" key="3">
    <source>
        <dbReference type="Proteomes" id="UP000275846"/>
    </source>
</evidence>
<keyword evidence="3" id="KW-1185">Reference proteome</keyword>
<dbReference type="InterPro" id="IPR000477">
    <property type="entry name" value="RT_dom"/>
</dbReference>
<reference evidence="2 3" key="2">
    <citation type="submission" date="2018-11" db="EMBL/GenBank/DDBJ databases">
        <authorList>
            <consortium name="Pathogen Informatics"/>
        </authorList>
    </citation>
    <scope>NUCLEOTIDE SEQUENCE [LARGE SCALE GENOMIC DNA]</scope>
    <source>
        <strain evidence="2 3">NST_G2</strain>
    </source>
</reference>
<dbReference type="PANTHER" id="PTHR47027">
    <property type="entry name" value="REVERSE TRANSCRIPTASE DOMAIN-CONTAINING PROTEIN"/>
    <property type="match status" value="1"/>
</dbReference>
<dbReference type="OrthoDB" id="425014at2759"/>
<protein>
    <submittedName>
        <fullName evidence="4">Reverse transcriptase domain-containing protein</fullName>
    </submittedName>
</protein>
<accession>A0A183SC31</accession>
<dbReference type="Proteomes" id="UP000275846">
    <property type="component" value="Unassembled WGS sequence"/>
</dbReference>
<feature type="domain" description="Reverse transcriptase" evidence="1">
    <location>
        <begin position="37"/>
        <end position="116"/>
    </location>
</feature>
<evidence type="ECO:0000259" key="1">
    <source>
        <dbReference type="Pfam" id="PF00078"/>
    </source>
</evidence>
<dbReference type="WBParaSite" id="SSLN_0000184601-mRNA-1">
    <property type="protein sequence ID" value="SSLN_0000184601-mRNA-1"/>
    <property type="gene ID" value="SSLN_0000184601"/>
</dbReference>
<sequence length="194" mass="21313">RNATCIEGTSGQKVPEGWTVDSSTNDGYTSARVSTATIYELLFADDCALNAKTEEEMQRSMNLFAATCDNFGLHINTEKTVMMHQPPPNTIYTVDHINVYGGQLKVVDTFTYLGSNLSRSIKVDDEIAHWIATACQAFGRMQKVVWNRHGLQLGTKLKMWKAVILPTLLNGAETWKISKSRGGSSTTSTSAVST</sequence>
<dbReference type="PANTHER" id="PTHR47027:SF26">
    <property type="entry name" value="REVERSE TRANSCRIPTASE DOMAIN-CONTAINING PROTEIN"/>
    <property type="match status" value="1"/>
</dbReference>
<proteinExistence type="predicted"/>
<name>A0A183SC31_SCHSO</name>
<reference evidence="4" key="1">
    <citation type="submission" date="2016-06" db="UniProtKB">
        <authorList>
            <consortium name="WormBaseParasite"/>
        </authorList>
    </citation>
    <scope>IDENTIFICATION</scope>
</reference>